<reference evidence="1" key="1">
    <citation type="journal article" date="2019" name="bioRxiv">
        <title>The Genome of the Zebra Mussel, Dreissena polymorpha: A Resource for Invasive Species Research.</title>
        <authorList>
            <person name="McCartney M.A."/>
            <person name="Auch B."/>
            <person name="Kono T."/>
            <person name="Mallez S."/>
            <person name="Zhang Y."/>
            <person name="Obille A."/>
            <person name="Becker A."/>
            <person name="Abrahante J.E."/>
            <person name="Garbe J."/>
            <person name="Badalamenti J.P."/>
            <person name="Herman A."/>
            <person name="Mangelson H."/>
            <person name="Liachko I."/>
            <person name="Sullivan S."/>
            <person name="Sone E.D."/>
            <person name="Koren S."/>
            <person name="Silverstein K.A.T."/>
            <person name="Beckman K.B."/>
            <person name="Gohl D.M."/>
        </authorList>
    </citation>
    <scope>NUCLEOTIDE SEQUENCE</scope>
    <source>
        <strain evidence="1">Duluth1</strain>
        <tissue evidence="1">Whole animal</tissue>
    </source>
</reference>
<reference evidence="1" key="2">
    <citation type="submission" date="2020-11" db="EMBL/GenBank/DDBJ databases">
        <authorList>
            <person name="McCartney M.A."/>
            <person name="Auch B."/>
            <person name="Kono T."/>
            <person name="Mallez S."/>
            <person name="Becker A."/>
            <person name="Gohl D.M."/>
            <person name="Silverstein K.A.T."/>
            <person name="Koren S."/>
            <person name="Bechman K.B."/>
            <person name="Herman A."/>
            <person name="Abrahante J.E."/>
            <person name="Garbe J."/>
        </authorList>
    </citation>
    <scope>NUCLEOTIDE SEQUENCE</scope>
    <source>
        <strain evidence="1">Duluth1</strain>
        <tissue evidence="1">Whole animal</tissue>
    </source>
</reference>
<dbReference type="Proteomes" id="UP000828390">
    <property type="component" value="Unassembled WGS sequence"/>
</dbReference>
<organism evidence="1 2">
    <name type="scientific">Dreissena polymorpha</name>
    <name type="common">Zebra mussel</name>
    <name type="synonym">Mytilus polymorpha</name>
    <dbReference type="NCBI Taxonomy" id="45954"/>
    <lineage>
        <taxon>Eukaryota</taxon>
        <taxon>Metazoa</taxon>
        <taxon>Spiralia</taxon>
        <taxon>Lophotrochozoa</taxon>
        <taxon>Mollusca</taxon>
        <taxon>Bivalvia</taxon>
        <taxon>Autobranchia</taxon>
        <taxon>Heteroconchia</taxon>
        <taxon>Euheterodonta</taxon>
        <taxon>Imparidentia</taxon>
        <taxon>Neoheterodontei</taxon>
        <taxon>Myida</taxon>
        <taxon>Dreissenoidea</taxon>
        <taxon>Dreissenidae</taxon>
        <taxon>Dreissena</taxon>
    </lineage>
</organism>
<evidence type="ECO:0000313" key="2">
    <source>
        <dbReference type="Proteomes" id="UP000828390"/>
    </source>
</evidence>
<sequence length="63" mass="7206">MGSPGNILDKYPPMRRRKCNSTNYGYDNGQQLAAIRESTRARRWEDYNISIGRRVLMASGNAQ</sequence>
<proteinExistence type="predicted"/>
<evidence type="ECO:0000313" key="1">
    <source>
        <dbReference type="EMBL" id="KAH3858096.1"/>
    </source>
</evidence>
<gene>
    <name evidence="1" type="ORF">DPMN_100715</name>
</gene>
<accession>A0A9D4LHK0</accession>
<dbReference type="EMBL" id="JAIWYP010000003">
    <property type="protein sequence ID" value="KAH3858096.1"/>
    <property type="molecule type" value="Genomic_DNA"/>
</dbReference>
<dbReference type="AlphaFoldDB" id="A0A9D4LHK0"/>
<protein>
    <submittedName>
        <fullName evidence="1">Uncharacterized protein</fullName>
    </submittedName>
</protein>
<keyword evidence="2" id="KW-1185">Reference proteome</keyword>
<name>A0A9D4LHK0_DREPO</name>
<comment type="caution">
    <text evidence="1">The sequence shown here is derived from an EMBL/GenBank/DDBJ whole genome shotgun (WGS) entry which is preliminary data.</text>
</comment>